<keyword evidence="2" id="KW-1185">Reference proteome</keyword>
<evidence type="ECO:0000313" key="1">
    <source>
        <dbReference type="EMBL" id="MCX2563711.1"/>
    </source>
</evidence>
<organism evidence="1 2">
    <name type="scientific">Acetobacter thailandicus</name>
    <dbReference type="NCBI Taxonomy" id="1502842"/>
    <lineage>
        <taxon>Bacteria</taxon>
        <taxon>Pseudomonadati</taxon>
        <taxon>Pseudomonadota</taxon>
        <taxon>Alphaproteobacteria</taxon>
        <taxon>Acetobacterales</taxon>
        <taxon>Acetobacteraceae</taxon>
        <taxon>Acetobacter</taxon>
    </lineage>
</organism>
<proteinExistence type="predicted"/>
<gene>
    <name evidence="1" type="ORF">OQ497_07055</name>
</gene>
<dbReference type="EMBL" id="JAPIUZ010000003">
    <property type="protein sequence ID" value="MCX2563711.1"/>
    <property type="molecule type" value="Genomic_DNA"/>
</dbReference>
<dbReference type="RefSeq" id="WP_086555094.1">
    <property type="nucleotide sequence ID" value="NZ_JAPIUZ010000003.1"/>
</dbReference>
<evidence type="ECO:0000313" key="2">
    <source>
        <dbReference type="Proteomes" id="UP001301152"/>
    </source>
</evidence>
<dbReference type="Proteomes" id="UP001301152">
    <property type="component" value="Unassembled WGS sequence"/>
</dbReference>
<name>A0ABT3QEM6_9PROT</name>
<reference evidence="1 2" key="1">
    <citation type="submission" date="2022-11" db="EMBL/GenBank/DDBJ databases">
        <title>Genome sequencing of Acetobacter type strain.</title>
        <authorList>
            <person name="Heo J."/>
            <person name="Lee D."/>
            <person name="Han B.-H."/>
            <person name="Hong S.-B."/>
            <person name="Kwon S.-W."/>
        </authorList>
    </citation>
    <scope>NUCLEOTIDE SEQUENCE [LARGE SCALE GENOMIC DNA]</scope>
    <source>
        <strain evidence="1 2">KACC 21253</strain>
    </source>
</reference>
<sequence>MEVIRDIMIVRGVPAVVTLNTKTFMMSGEFIGLSGRISFEADKLSELRKEAGKALELFLFRCRQLEHHPLVYYGGASMRYVIEDAYALFEEIAEKRGETLEVLMSRQQPFAFWRGVSEFEQLRRHQREVDHQYFSQFQDDVT</sequence>
<protein>
    <submittedName>
        <fullName evidence="1">Uncharacterized protein</fullName>
    </submittedName>
</protein>
<comment type="caution">
    <text evidence="1">The sequence shown here is derived from an EMBL/GenBank/DDBJ whole genome shotgun (WGS) entry which is preliminary data.</text>
</comment>
<accession>A0ABT3QEM6</accession>